<reference evidence="1 2" key="1">
    <citation type="submission" date="2014-03" db="EMBL/GenBank/DDBJ databases">
        <title>Draft genome of the hookworm Oesophagostomum dentatum.</title>
        <authorList>
            <person name="Mitreva M."/>
        </authorList>
    </citation>
    <scope>NUCLEOTIDE SEQUENCE [LARGE SCALE GENOMIC DNA]</scope>
    <source>
        <strain evidence="1 2">OD-Hann</strain>
    </source>
</reference>
<dbReference type="Proteomes" id="UP000053660">
    <property type="component" value="Unassembled WGS sequence"/>
</dbReference>
<dbReference type="InterPro" id="IPR039891">
    <property type="entry name" value="VWA8"/>
</dbReference>
<dbReference type="EMBL" id="KN549268">
    <property type="protein sequence ID" value="KHJ98847.1"/>
    <property type="molecule type" value="Genomic_DNA"/>
</dbReference>
<dbReference type="PANTHER" id="PTHR21610:SF9">
    <property type="entry name" value="VON WILLEBRAND FACTOR A DOMAIN-CONTAINING PROTEIN 8"/>
    <property type="match status" value="1"/>
</dbReference>
<proteinExistence type="predicted"/>
<organism evidence="1 2">
    <name type="scientific">Oesophagostomum dentatum</name>
    <name type="common">Nodular worm</name>
    <dbReference type="NCBI Taxonomy" id="61180"/>
    <lineage>
        <taxon>Eukaryota</taxon>
        <taxon>Metazoa</taxon>
        <taxon>Ecdysozoa</taxon>
        <taxon>Nematoda</taxon>
        <taxon>Chromadorea</taxon>
        <taxon>Rhabditida</taxon>
        <taxon>Rhabditina</taxon>
        <taxon>Rhabditomorpha</taxon>
        <taxon>Strongyloidea</taxon>
        <taxon>Strongylidae</taxon>
        <taxon>Oesophagostomum</taxon>
    </lineage>
</organism>
<protein>
    <submittedName>
        <fullName evidence="1">Uncharacterized protein</fullName>
    </submittedName>
</protein>
<dbReference type="AlphaFoldDB" id="A0A0B1TSN1"/>
<dbReference type="PANTHER" id="PTHR21610">
    <property type="entry name" value="VON WILLEBRAND FACTOR A DOMAIN-CONTAINING PROTEIN 8"/>
    <property type="match status" value="1"/>
</dbReference>
<evidence type="ECO:0000313" key="1">
    <source>
        <dbReference type="EMBL" id="KHJ98847.1"/>
    </source>
</evidence>
<name>A0A0B1TSN1_OESDE</name>
<accession>A0A0B1TSN1</accession>
<evidence type="ECO:0000313" key="2">
    <source>
        <dbReference type="Proteomes" id="UP000053660"/>
    </source>
</evidence>
<sequence>MFSKVEVHNVGGFLEAVDTVNNFVQYVPVPCPVHHSFHGSWLATITRTPFMMTPYSDDKVLTIDTNGGVRSFELSPTTLGKSYEEWNNMIGGKEDQNLRIEFENDANAFDISKLLDPKIGKFDPMNTPHHGGNQWMGGTGGYSTAGLGGVGGPFR</sequence>
<keyword evidence="2" id="KW-1185">Reference proteome</keyword>
<dbReference type="OrthoDB" id="5186at2759"/>
<gene>
    <name evidence="1" type="ORF">OESDEN_01158</name>
</gene>
<dbReference type="GO" id="GO:0005737">
    <property type="term" value="C:cytoplasm"/>
    <property type="evidence" value="ECO:0007669"/>
    <property type="project" value="TreeGrafter"/>
</dbReference>